<evidence type="ECO:0008006" key="5">
    <source>
        <dbReference type="Google" id="ProtNLM"/>
    </source>
</evidence>
<dbReference type="PANTHER" id="PTHR30273">
    <property type="entry name" value="PERIPLASMIC SIGNAL SENSOR AND SIGMA FACTOR ACTIVATOR FECR-RELATED"/>
    <property type="match status" value="1"/>
</dbReference>
<dbReference type="RefSeq" id="WP_103098942.1">
    <property type="nucleotide sequence ID" value="NZ_LYMM01000084.1"/>
</dbReference>
<gene>
    <name evidence="3" type="ORF">A8V01_09800</name>
</gene>
<dbReference type="OrthoDB" id="9798846at2"/>
<evidence type="ECO:0000313" key="4">
    <source>
        <dbReference type="Proteomes" id="UP000236327"/>
    </source>
</evidence>
<dbReference type="InterPro" id="IPR032623">
    <property type="entry name" value="FecR_N"/>
</dbReference>
<dbReference type="PANTHER" id="PTHR30273:SF2">
    <property type="entry name" value="PROTEIN FECR"/>
    <property type="match status" value="1"/>
</dbReference>
<keyword evidence="4" id="KW-1185">Reference proteome</keyword>
<sequence length="329" mass="35485">MSIEDDADAPLETPEEQAADWVVRQDGSALDEAGQAAFAAWLAVPGHRAEFDRQHAVWQRYRRLASLPEEEPGGRIFHRPARRTPAWRFARVMTGHRIAIPAIAAACVLAMVGAAEDWPTRLRADYATGVGERRNVTLPDGSTVTLAASSAIAFDQAHGERTASLLAGAAQFQVAPDPHHPFRVKTAQGRVTALGTVFTVREDAGGPQVAVLEHCVAILTASGEKAVVHEGESTRFTAAGIAPPVRSDVQTAAAWTRGKLIVFDRPLGEVVGIIGQQRRGYWTVTGDAANLRVNGVYDLDHPLDALAALEKTLGLRSFRISNRFVVISR</sequence>
<organism evidence="3 4">
    <name type="scientific">Novosphingobium guangzhouense</name>
    <dbReference type="NCBI Taxonomy" id="1850347"/>
    <lineage>
        <taxon>Bacteria</taxon>
        <taxon>Pseudomonadati</taxon>
        <taxon>Pseudomonadota</taxon>
        <taxon>Alphaproteobacteria</taxon>
        <taxon>Sphingomonadales</taxon>
        <taxon>Sphingomonadaceae</taxon>
        <taxon>Novosphingobium</taxon>
    </lineage>
</organism>
<protein>
    <recommendedName>
        <fullName evidence="5">Iron dicitrate transport regulator FecR</fullName>
    </recommendedName>
</protein>
<dbReference type="InterPro" id="IPR012373">
    <property type="entry name" value="Ferrdict_sens_TM"/>
</dbReference>
<dbReference type="EMBL" id="LYMM01000084">
    <property type="protein sequence ID" value="PNU02160.1"/>
    <property type="molecule type" value="Genomic_DNA"/>
</dbReference>
<dbReference type="Proteomes" id="UP000236327">
    <property type="component" value="Unassembled WGS sequence"/>
</dbReference>
<dbReference type="Pfam" id="PF16220">
    <property type="entry name" value="DUF4880"/>
    <property type="match status" value="1"/>
</dbReference>
<feature type="domain" description="FecR N-terminal" evidence="2">
    <location>
        <begin position="16"/>
        <end position="53"/>
    </location>
</feature>
<reference evidence="3 4" key="1">
    <citation type="submission" date="2016-05" db="EMBL/GenBank/DDBJ databases">
        <title>Complete genome sequence of Novosphingobium guangzhouense SA925(T).</title>
        <authorList>
            <person name="Sha S."/>
        </authorList>
    </citation>
    <scope>NUCLEOTIDE SEQUENCE [LARGE SCALE GENOMIC DNA]</scope>
    <source>
        <strain evidence="3 4">SA925</strain>
    </source>
</reference>
<dbReference type="GO" id="GO:0016989">
    <property type="term" value="F:sigma factor antagonist activity"/>
    <property type="evidence" value="ECO:0007669"/>
    <property type="project" value="TreeGrafter"/>
</dbReference>
<dbReference type="InterPro" id="IPR006860">
    <property type="entry name" value="FecR"/>
</dbReference>
<evidence type="ECO:0000259" key="1">
    <source>
        <dbReference type="Pfam" id="PF04773"/>
    </source>
</evidence>
<accession>A0A2K2FTS9</accession>
<evidence type="ECO:0000313" key="3">
    <source>
        <dbReference type="EMBL" id="PNU02160.1"/>
    </source>
</evidence>
<feature type="domain" description="FecR protein" evidence="1">
    <location>
        <begin position="125"/>
        <end position="213"/>
    </location>
</feature>
<proteinExistence type="predicted"/>
<name>A0A2K2FTS9_9SPHN</name>
<dbReference type="PIRSF" id="PIRSF018266">
    <property type="entry name" value="FecR"/>
    <property type="match status" value="1"/>
</dbReference>
<comment type="caution">
    <text evidence="3">The sequence shown here is derived from an EMBL/GenBank/DDBJ whole genome shotgun (WGS) entry which is preliminary data.</text>
</comment>
<dbReference type="Gene3D" id="2.60.120.1440">
    <property type="match status" value="1"/>
</dbReference>
<dbReference type="AlphaFoldDB" id="A0A2K2FTS9"/>
<evidence type="ECO:0000259" key="2">
    <source>
        <dbReference type="Pfam" id="PF16220"/>
    </source>
</evidence>
<dbReference type="Pfam" id="PF04773">
    <property type="entry name" value="FecR"/>
    <property type="match status" value="1"/>
</dbReference>